<proteinExistence type="inferred from homology"/>
<keyword evidence="4" id="KW-0342">GTP-binding</keyword>
<dbReference type="Gene3D" id="3.40.50.300">
    <property type="entry name" value="P-loop containing nucleotide triphosphate hydrolases"/>
    <property type="match status" value="1"/>
</dbReference>
<evidence type="ECO:0000256" key="1">
    <source>
        <dbReference type="ARBA" id="ARBA00005290"/>
    </source>
</evidence>
<dbReference type="InterPro" id="IPR004130">
    <property type="entry name" value="Gpn"/>
</dbReference>
<comment type="similarity">
    <text evidence="1">Belongs to the GPN-loop GTPase family.</text>
</comment>
<dbReference type="AlphaFoldDB" id="A0A928V3C0"/>
<dbReference type="GO" id="GO:0016787">
    <property type="term" value="F:hydrolase activity"/>
    <property type="evidence" value="ECO:0007669"/>
    <property type="project" value="UniProtKB-KW"/>
</dbReference>
<dbReference type="InterPro" id="IPR027417">
    <property type="entry name" value="P-loop_NTPase"/>
</dbReference>
<gene>
    <name evidence="5" type="ORF">C4F51_12395</name>
</gene>
<keyword evidence="3" id="KW-0378">Hydrolase</keyword>
<dbReference type="InterPro" id="IPR052705">
    <property type="entry name" value="Gliding_Motility_GTPase"/>
</dbReference>
<dbReference type="Pfam" id="PF03029">
    <property type="entry name" value="ATP_bind_1"/>
    <property type="match status" value="1"/>
</dbReference>
<evidence type="ECO:0000256" key="4">
    <source>
        <dbReference type="ARBA" id="ARBA00023134"/>
    </source>
</evidence>
<evidence type="ECO:0000256" key="3">
    <source>
        <dbReference type="ARBA" id="ARBA00022801"/>
    </source>
</evidence>
<evidence type="ECO:0000313" key="6">
    <source>
        <dbReference type="Proteomes" id="UP000652567"/>
    </source>
</evidence>
<protein>
    <submittedName>
        <fullName evidence="5">GTP-binding protein</fullName>
    </submittedName>
</protein>
<evidence type="ECO:0000256" key="2">
    <source>
        <dbReference type="ARBA" id="ARBA00022741"/>
    </source>
</evidence>
<keyword evidence="2" id="KW-0547">Nucleotide-binding</keyword>
<dbReference type="GO" id="GO:0005525">
    <property type="term" value="F:GTP binding"/>
    <property type="evidence" value="ECO:0007669"/>
    <property type="project" value="UniProtKB-KW"/>
</dbReference>
<sequence length="180" mass="19448">MMPMKIIFIGPMGAGKTTAIRAVSDIPPICTESENHDKAAHEKATTTVAMDYGEIHLDEGETVALYGIPGQERFSFMWPVLAEGAMGAILLLCHNEQATAQLLTYLDAFPALVERGSLVIGIGHTNLPSAQVLAPYQAVLEQRGLALPLFVTDVREQHHVSLLIDSLIANAELNQLFQGS</sequence>
<comment type="caution">
    <text evidence="5">The sequence shown here is derived from an EMBL/GenBank/DDBJ whole genome shotgun (WGS) entry which is preliminary data.</text>
</comment>
<dbReference type="EMBL" id="PRDL01000001">
    <property type="protein sequence ID" value="MBE8717985.1"/>
    <property type="molecule type" value="Genomic_DNA"/>
</dbReference>
<name>A0A928V3C0_9GAMM</name>
<accession>A0A928V3C0</accession>
<dbReference type="SUPFAM" id="SSF52540">
    <property type="entry name" value="P-loop containing nucleoside triphosphate hydrolases"/>
    <property type="match status" value="1"/>
</dbReference>
<dbReference type="PANTHER" id="PTHR42708:SF1">
    <property type="entry name" value="GLIDING MOTILITY PROTEIN MGLA"/>
    <property type="match status" value="1"/>
</dbReference>
<reference evidence="5" key="1">
    <citation type="submission" date="2018-07" db="EMBL/GenBank/DDBJ databases">
        <title>Genome assembly of strain Ka43.</title>
        <authorList>
            <person name="Kukolya J."/>
            <person name="Nagy I."/>
            <person name="Horvath B."/>
            <person name="Toth A."/>
        </authorList>
    </citation>
    <scope>NUCLEOTIDE SEQUENCE</scope>
    <source>
        <strain evidence="5">KB43</strain>
    </source>
</reference>
<organism evidence="5 6">
    <name type="scientific">Cellvibrio polysaccharolyticus</name>
    <dbReference type="NCBI Taxonomy" id="2082724"/>
    <lineage>
        <taxon>Bacteria</taxon>
        <taxon>Pseudomonadati</taxon>
        <taxon>Pseudomonadota</taxon>
        <taxon>Gammaproteobacteria</taxon>
        <taxon>Cellvibrionales</taxon>
        <taxon>Cellvibrionaceae</taxon>
        <taxon>Cellvibrio</taxon>
    </lineage>
</organism>
<dbReference type="PANTHER" id="PTHR42708">
    <property type="entry name" value="ATP/GTP-BINDING PROTEIN-RELATED"/>
    <property type="match status" value="1"/>
</dbReference>
<evidence type="ECO:0000313" key="5">
    <source>
        <dbReference type="EMBL" id="MBE8717985.1"/>
    </source>
</evidence>
<keyword evidence="6" id="KW-1185">Reference proteome</keyword>
<dbReference type="CDD" id="cd00882">
    <property type="entry name" value="Ras_like_GTPase"/>
    <property type="match status" value="1"/>
</dbReference>
<dbReference type="Proteomes" id="UP000652567">
    <property type="component" value="Unassembled WGS sequence"/>
</dbReference>